<feature type="region of interest" description="Disordered" evidence="1">
    <location>
        <begin position="1"/>
        <end position="73"/>
    </location>
</feature>
<name>A0A0H3LUU1_BARQU</name>
<organism evidence="2 3">
    <name type="scientific">Bartonella quintana (strain Toulouse)</name>
    <name type="common">Rochalimaea quintana</name>
    <dbReference type="NCBI Taxonomy" id="283165"/>
    <lineage>
        <taxon>Bacteria</taxon>
        <taxon>Pseudomonadati</taxon>
        <taxon>Pseudomonadota</taxon>
        <taxon>Alphaproteobacteria</taxon>
        <taxon>Hyphomicrobiales</taxon>
        <taxon>Bartonellaceae</taxon>
        <taxon>Bartonella</taxon>
    </lineage>
</organism>
<dbReference type="RefSeq" id="WP_011179736.1">
    <property type="nucleotide sequence ID" value="NC_005955.1"/>
</dbReference>
<feature type="compositionally biased region" description="Polar residues" evidence="1">
    <location>
        <begin position="1"/>
        <end position="11"/>
    </location>
</feature>
<dbReference type="eggNOG" id="COG2184">
    <property type="taxonomic scope" value="Bacteria"/>
</dbReference>
<feature type="compositionally biased region" description="Polar residues" evidence="1">
    <location>
        <begin position="430"/>
        <end position="455"/>
    </location>
</feature>
<accession>A0A0H3LUU1</accession>
<dbReference type="NCBIfam" id="NF033856">
    <property type="entry name" value="T4SS_effec_BID"/>
    <property type="match status" value="2"/>
</dbReference>
<feature type="compositionally biased region" description="Basic and acidic residues" evidence="1">
    <location>
        <begin position="14"/>
        <end position="23"/>
    </location>
</feature>
<reference evidence="2 3" key="1">
    <citation type="journal article" date="2004" name="Proc. Natl. Acad. Sci. U.S.A.">
        <title>The louse-borne human pathogen Bartonella quintana is a genomic derivative of the zoonotic agent Bartonella henselae.</title>
        <authorList>
            <person name="Alsmark U.C.M."/>
            <person name="Frank A.C."/>
            <person name="Karlberg E.O."/>
            <person name="Legault B.-A."/>
            <person name="Ardell D.H."/>
            <person name="Canbaeck B."/>
            <person name="Eriksson A.-S."/>
            <person name="Naeslund A.K."/>
            <person name="Handley S.A."/>
            <person name="Huvet M."/>
            <person name="La Scola B."/>
            <person name="Holmberg M."/>
            <person name="Andersson S.G.E."/>
        </authorList>
    </citation>
    <scope>NUCLEOTIDE SEQUENCE [LARGE SCALE GENOMIC DNA]</scope>
    <source>
        <strain evidence="2 3">Toulouse</strain>
    </source>
</reference>
<sequence>MKKNQPSSPSIPRSVEEARRRYEQAPPGSASPPEPLYATVNKKTSHTAKKPEQGAPQAPLFAASSPQRPPRLRDRELHKTTIKEEEIVYASLVHPPHRDHKHPRKNPDNETLYATVAPQSQAMSPTREKEEGIVYASLVHPPHTDHRHPRKNPDNETLYATVASQNLARQSQAMSLTREEMATRIQQSPSVQAYQQEVSHWCQIVFGNSRVLQERVQEILQKPNLAEEVSWQVAENPQAIHKLAGISLCGITNSARRHAEAGLSHLCNAIENYGDAVKQAHENIMHVPHAEARRHGEDRTRSAQSLQQPHHPERGSASLSNEEMLGMVQSHTSIQRYHAQIDYWCKIVFGNSRVLQERVQEILQKPNLAEEVSWQVAENPQAIHKLAGISLCGITNSARRHAEAGLSHLCNAIENYGDAVKQVKESIVQTHQTRQNRQEQASGLSQSVQKQQTLSKPPKLPERPAVTARNEETSRQQAHQKAPDVRPRRIRETKAIAFAS</sequence>
<feature type="compositionally biased region" description="Basic and acidic residues" evidence="1">
    <location>
        <begin position="291"/>
        <end position="301"/>
    </location>
</feature>
<dbReference type="AlphaFoldDB" id="A0A0H3LUU1"/>
<evidence type="ECO:0000313" key="2">
    <source>
        <dbReference type="EMBL" id="CAF26533.1"/>
    </source>
</evidence>
<feature type="compositionally biased region" description="Basic and acidic residues" evidence="1">
    <location>
        <begin position="481"/>
        <end position="494"/>
    </location>
</feature>
<proteinExistence type="predicted"/>
<dbReference type="EMBL" id="BX897700">
    <property type="protein sequence ID" value="CAF26533.1"/>
    <property type="molecule type" value="Genomic_DNA"/>
</dbReference>
<evidence type="ECO:0000313" key="3">
    <source>
        <dbReference type="Proteomes" id="UP000000597"/>
    </source>
</evidence>
<feature type="region of interest" description="Disordered" evidence="1">
    <location>
        <begin position="430"/>
        <end position="500"/>
    </location>
</feature>
<dbReference type="Proteomes" id="UP000000597">
    <property type="component" value="Chromosome"/>
</dbReference>
<gene>
    <name evidence="2" type="ordered locus">BQ10660</name>
</gene>
<feature type="region of interest" description="Disordered" evidence="1">
    <location>
        <begin position="291"/>
        <end position="317"/>
    </location>
</feature>
<evidence type="ECO:0000256" key="1">
    <source>
        <dbReference type="SAM" id="MobiDB-lite"/>
    </source>
</evidence>
<dbReference type="HOGENOM" id="CLU_027632_0_0_5"/>
<dbReference type="KEGG" id="bqu:BQ10660"/>
<protein>
    <submittedName>
        <fullName evidence="2">Uncharacterized protein</fullName>
    </submittedName>
</protein>
<dbReference type="OrthoDB" id="7926553at2"/>